<feature type="chain" id="PRO_5029679823" description="Fibronectin type-III domain-containing protein" evidence="1">
    <location>
        <begin position="20"/>
        <end position="256"/>
    </location>
</feature>
<proteinExistence type="predicted"/>
<organism evidence="2 3">
    <name type="scientific">Bugula neritina</name>
    <name type="common">Brown bryozoan</name>
    <name type="synonym">Sertularia neritina</name>
    <dbReference type="NCBI Taxonomy" id="10212"/>
    <lineage>
        <taxon>Eukaryota</taxon>
        <taxon>Metazoa</taxon>
        <taxon>Spiralia</taxon>
        <taxon>Lophotrochozoa</taxon>
        <taxon>Bryozoa</taxon>
        <taxon>Gymnolaemata</taxon>
        <taxon>Cheilostomatida</taxon>
        <taxon>Flustrina</taxon>
        <taxon>Buguloidea</taxon>
        <taxon>Bugulidae</taxon>
        <taxon>Bugula</taxon>
    </lineage>
</organism>
<dbReference type="Proteomes" id="UP000593567">
    <property type="component" value="Unassembled WGS sequence"/>
</dbReference>
<dbReference type="AlphaFoldDB" id="A0A7J7KKE0"/>
<accession>A0A7J7KKE0</accession>
<protein>
    <recommendedName>
        <fullName evidence="4">Fibronectin type-III domain-containing protein</fullName>
    </recommendedName>
</protein>
<gene>
    <name evidence="2" type="ORF">EB796_002971</name>
</gene>
<reference evidence="2" key="1">
    <citation type="submission" date="2020-06" db="EMBL/GenBank/DDBJ databases">
        <title>Draft genome of Bugula neritina, a colonial animal packing powerful symbionts and potential medicines.</title>
        <authorList>
            <person name="Rayko M."/>
        </authorList>
    </citation>
    <scope>NUCLEOTIDE SEQUENCE [LARGE SCALE GENOMIC DNA]</scope>
    <source>
        <strain evidence="2">Kwan_BN1</strain>
    </source>
</reference>
<dbReference type="OrthoDB" id="261433at2759"/>
<feature type="signal peptide" evidence="1">
    <location>
        <begin position="1"/>
        <end position="19"/>
    </location>
</feature>
<evidence type="ECO:0000256" key="1">
    <source>
        <dbReference type="SAM" id="SignalP"/>
    </source>
</evidence>
<dbReference type="InterPro" id="IPR036116">
    <property type="entry name" value="FN3_sf"/>
</dbReference>
<dbReference type="SUPFAM" id="SSF49265">
    <property type="entry name" value="Fibronectin type III"/>
    <property type="match status" value="1"/>
</dbReference>
<keyword evidence="3" id="KW-1185">Reference proteome</keyword>
<evidence type="ECO:0008006" key="4">
    <source>
        <dbReference type="Google" id="ProtNLM"/>
    </source>
</evidence>
<sequence>MKRTILGVFIALDLYQISCDSVTASFSFDNSTSTYQEVLPDVHLISASWYTATIGWSSNLVFLKFIELHCSPLTSNLKFNTSVTLDSSLSNYTLKSLQPAAIYQLRLVFHFTDGMESLESNVLHFKTAAVPANIAQTLLLSQAVDIVLIGCLLTFWGAACCGFYRQWSSFHIQLPNRYTHYKSAPKGLEHVKVVGRTQDSIIYRGHNRSMSTKIVERNRKLARMHTSPAAMVELRNTALDIAVGKPDYKRRSTTLL</sequence>
<dbReference type="EMBL" id="VXIV02000366">
    <property type="protein sequence ID" value="KAF6038723.1"/>
    <property type="molecule type" value="Genomic_DNA"/>
</dbReference>
<keyword evidence="1" id="KW-0732">Signal</keyword>
<evidence type="ECO:0000313" key="3">
    <source>
        <dbReference type="Proteomes" id="UP000593567"/>
    </source>
</evidence>
<evidence type="ECO:0000313" key="2">
    <source>
        <dbReference type="EMBL" id="KAF6038723.1"/>
    </source>
</evidence>
<comment type="caution">
    <text evidence="2">The sequence shown here is derived from an EMBL/GenBank/DDBJ whole genome shotgun (WGS) entry which is preliminary data.</text>
</comment>
<name>A0A7J7KKE0_BUGNE</name>